<dbReference type="InterPro" id="IPR012678">
    <property type="entry name" value="Ribosomal_uL23/eL15/eS24_sf"/>
</dbReference>
<sequence length="100" mass="11141">MAKQVEVKYYELLQAPIITENSMKLVETANRYTFRVPKTANKVEIKKAVEAVFGVNVLNVHTINVLPKAKKVGKYEGFKSGYKKAIVQLAEGQTIPAFAV</sequence>
<keyword evidence="3 6" id="KW-0694">RNA-binding</keyword>
<dbReference type="GO" id="GO:0006412">
    <property type="term" value="P:translation"/>
    <property type="evidence" value="ECO:0007669"/>
    <property type="project" value="UniProtKB-UniRule"/>
</dbReference>
<dbReference type="PANTHER" id="PTHR11620">
    <property type="entry name" value="60S RIBOSOMAL PROTEIN L23A"/>
    <property type="match status" value="1"/>
</dbReference>
<evidence type="ECO:0000256" key="1">
    <source>
        <dbReference type="ARBA" id="ARBA00006700"/>
    </source>
</evidence>
<evidence type="ECO:0000313" key="7">
    <source>
        <dbReference type="EMBL" id="VEU82976.1"/>
    </source>
</evidence>
<dbReference type="STRING" id="1408416.GCA_000702765_00442"/>
<dbReference type="Pfam" id="PF00276">
    <property type="entry name" value="Ribosomal_L23"/>
    <property type="match status" value="1"/>
</dbReference>
<dbReference type="RefSeq" id="WP_035368632.1">
    <property type="nucleotide sequence ID" value="NZ_LR215050.1"/>
</dbReference>
<evidence type="ECO:0000313" key="8">
    <source>
        <dbReference type="Proteomes" id="UP000290909"/>
    </source>
</evidence>
<dbReference type="KEGG" id="ahk:NCTC10172_01004"/>
<evidence type="ECO:0000256" key="2">
    <source>
        <dbReference type="ARBA" id="ARBA00022730"/>
    </source>
</evidence>
<keyword evidence="5 6" id="KW-0687">Ribonucleoprotein</keyword>
<dbReference type="Gene3D" id="3.30.70.330">
    <property type="match status" value="1"/>
</dbReference>
<dbReference type="FunFam" id="3.30.70.330:FF:000001">
    <property type="entry name" value="50S ribosomal protein L23"/>
    <property type="match status" value="1"/>
</dbReference>
<comment type="function">
    <text evidence="6">One of the early assembly proteins it binds 23S rRNA. One of the proteins that surrounds the polypeptide exit tunnel on the outside of the ribosome. Forms the main docking site for trigger factor binding to the ribosome.</text>
</comment>
<evidence type="ECO:0000256" key="5">
    <source>
        <dbReference type="ARBA" id="ARBA00023274"/>
    </source>
</evidence>
<dbReference type="GO" id="GO:0003735">
    <property type="term" value="F:structural constituent of ribosome"/>
    <property type="evidence" value="ECO:0007669"/>
    <property type="project" value="InterPro"/>
</dbReference>
<comment type="similarity">
    <text evidence="1 6">Belongs to the universal ribosomal protein uL23 family.</text>
</comment>
<accession>A0A449BKI5</accession>
<proteinExistence type="inferred from homology"/>
<dbReference type="HAMAP" id="MF_01369_B">
    <property type="entry name" value="Ribosomal_uL23_B"/>
    <property type="match status" value="1"/>
</dbReference>
<dbReference type="Proteomes" id="UP000290909">
    <property type="component" value="Chromosome"/>
</dbReference>
<gene>
    <name evidence="6 7" type="primary">rplW</name>
    <name evidence="7" type="ORF">NCTC10172_01004</name>
</gene>
<comment type="subunit">
    <text evidence="6">Part of the 50S ribosomal subunit. Contacts protein L29, and trigger factor when it is bound to the ribosome.</text>
</comment>
<evidence type="ECO:0000256" key="4">
    <source>
        <dbReference type="ARBA" id="ARBA00022980"/>
    </source>
</evidence>
<dbReference type="AlphaFoldDB" id="A0A449BKI5"/>
<protein>
    <recommendedName>
        <fullName evidence="6">Large ribosomal subunit protein uL23</fullName>
    </recommendedName>
</protein>
<keyword evidence="8" id="KW-1185">Reference proteome</keyword>
<dbReference type="GO" id="GO:1990904">
    <property type="term" value="C:ribonucleoprotein complex"/>
    <property type="evidence" value="ECO:0007669"/>
    <property type="project" value="UniProtKB-KW"/>
</dbReference>
<keyword evidence="4 6" id="KW-0689">Ribosomal protein</keyword>
<dbReference type="GO" id="GO:0005840">
    <property type="term" value="C:ribosome"/>
    <property type="evidence" value="ECO:0007669"/>
    <property type="project" value="UniProtKB-KW"/>
</dbReference>
<organism evidence="7 8">
    <name type="scientific">Acholeplasma hippikon</name>
    <dbReference type="NCBI Taxonomy" id="264636"/>
    <lineage>
        <taxon>Bacteria</taxon>
        <taxon>Bacillati</taxon>
        <taxon>Mycoplasmatota</taxon>
        <taxon>Mollicutes</taxon>
        <taxon>Acholeplasmatales</taxon>
        <taxon>Acholeplasmataceae</taxon>
        <taxon>Acholeplasma</taxon>
    </lineage>
</organism>
<evidence type="ECO:0000256" key="6">
    <source>
        <dbReference type="HAMAP-Rule" id="MF_01369"/>
    </source>
</evidence>
<evidence type="ECO:0000256" key="3">
    <source>
        <dbReference type="ARBA" id="ARBA00022884"/>
    </source>
</evidence>
<reference evidence="7 8" key="1">
    <citation type="submission" date="2019-01" db="EMBL/GenBank/DDBJ databases">
        <authorList>
            <consortium name="Pathogen Informatics"/>
        </authorList>
    </citation>
    <scope>NUCLEOTIDE SEQUENCE [LARGE SCALE GENOMIC DNA]</scope>
    <source>
        <strain evidence="7 8">NCTC10172</strain>
    </source>
</reference>
<keyword evidence="2 6" id="KW-0699">rRNA-binding</keyword>
<dbReference type="InterPro" id="IPR012677">
    <property type="entry name" value="Nucleotide-bd_a/b_plait_sf"/>
</dbReference>
<dbReference type="NCBIfam" id="NF004363">
    <property type="entry name" value="PRK05738.2-4"/>
    <property type="match status" value="1"/>
</dbReference>
<name>A0A449BKI5_9MOLU</name>
<dbReference type="SUPFAM" id="SSF54189">
    <property type="entry name" value="Ribosomal proteins S24e, L23 and L15e"/>
    <property type="match status" value="1"/>
</dbReference>
<dbReference type="InterPro" id="IPR013025">
    <property type="entry name" value="Ribosomal_uL23-like"/>
</dbReference>
<dbReference type="GO" id="GO:0019843">
    <property type="term" value="F:rRNA binding"/>
    <property type="evidence" value="ECO:0007669"/>
    <property type="project" value="UniProtKB-UniRule"/>
</dbReference>
<dbReference type="EMBL" id="LR215050">
    <property type="protein sequence ID" value="VEU82976.1"/>
    <property type="molecule type" value="Genomic_DNA"/>
</dbReference>